<dbReference type="Gene3D" id="1.25.40.20">
    <property type="entry name" value="Ankyrin repeat-containing domain"/>
    <property type="match status" value="2"/>
</dbReference>
<dbReference type="GO" id="GO:0008270">
    <property type="term" value="F:zinc ion binding"/>
    <property type="evidence" value="ECO:0007669"/>
    <property type="project" value="UniProtKB-KW"/>
</dbReference>
<comment type="caution">
    <text evidence="9">The sequence shown here is derived from an EMBL/GenBank/DDBJ whole genome shotgun (WGS) entry which is preliminary data.</text>
</comment>
<dbReference type="OrthoDB" id="194358at2759"/>
<feature type="repeat" description="ANK" evidence="6">
    <location>
        <begin position="131"/>
        <end position="164"/>
    </location>
</feature>
<sequence length="422" mass="46264">MASFTTPGSGGFMVTSEMQNLLDQPRVLAAHEEQRLRVLYQQNSLHFSPMLLNPFAQSCYMGDLDGVKKAVESGTAPDLLGQETGYKHGYAALALFGAQRVVMSSRARVDHIGTLKYLLAQGAPPDIPDVLGYTPLHHACMAFPRADIARILLEHGASPDTQDVFGSVALMGAFQNESIDAIEVLLEFGARLDIPDKSGITPDAFFIKCGPKVTAVVQKWKRKRAGAANPLDEKRCATCAKSGVPLKFCASCHATWYCSRQCQRSDWKKHKRVCVPFTAESTITVTPYYDDTVGPLFSLSDTARTLLGQPFEKRPARNSRPVQVPNIAPGQTKQMIIKVQVPMGALTLDPSHPNVGNLLVYDKKRSLVCRIRKCDNPEGYMRLSDIVRTQGVMGAKAYFSAEMKSPDALVVKVSEVLAEQAF</sequence>
<evidence type="ECO:0000256" key="6">
    <source>
        <dbReference type="PROSITE-ProRule" id="PRU00023"/>
    </source>
</evidence>
<dbReference type="PROSITE" id="PS50088">
    <property type="entry name" value="ANK_REPEAT"/>
    <property type="match status" value="2"/>
</dbReference>
<feature type="domain" description="MYND-type" evidence="8">
    <location>
        <begin position="236"/>
        <end position="274"/>
    </location>
</feature>
<dbReference type="InterPro" id="IPR002110">
    <property type="entry name" value="Ankyrin_rpt"/>
</dbReference>
<dbReference type="InterPro" id="IPR036770">
    <property type="entry name" value="Ankyrin_rpt-contain_sf"/>
</dbReference>
<dbReference type="PROSITE" id="PS01360">
    <property type="entry name" value="ZF_MYND_1"/>
    <property type="match status" value="1"/>
</dbReference>
<name>A0A1M2W5P2_TRAPU</name>
<evidence type="ECO:0000259" key="8">
    <source>
        <dbReference type="PROSITE" id="PS50865"/>
    </source>
</evidence>
<dbReference type="EMBL" id="MNAD01000199">
    <property type="protein sequence ID" value="OJT15070.1"/>
    <property type="molecule type" value="Genomic_DNA"/>
</dbReference>
<dbReference type="SMART" id="SM00248">
    <property type="entry name" value="ANK"/>
    <property type="match status" value="4"/>
</dbReference>
<keyword evidence="2" id="KW-0677">Repeat</keyword>
<dbReference type="PROSITE" id="PS50297">
    <property type="entry name" value="ANK_REP_REGION"/>
    <property type="match status" value="1"/>
</dbReference>
<evidence type="ECO:0000256" key="4">
    <source>
        <dbReference type="ARBA" id="ARBA00022833"/>
    </source>
</evidence>
<evidence type="ECO:0000313" key="10">
    <source>
        <dbReference type="Proteomes" id="UP000184267"/>
    </source>
</evidence>
<proteinExistence type="predicted"/>
<organism evidence="9 10">
    <name type="scientific">Trametes pubescens</name>
    <name type="common">White-rot fungus</name>
    <dbReference type="NCBI Taxonomy" id="154538"/>
    <lineage>
        <taxon>Eukaryota</taxon>
        <taxon>Fungi</taxon>
        <taxon>Dikarya</taxon>
        <taxon>Basidiomycota</taxon>
        <taxon>Agaricomycotina</taxon>
        <taxon>Agaricomycetes</taxon>
        <taxon>Polyporales</taxon>
        <taxon>Polyporaceae</taxon>
        <taxon>Trametes</taxon>
    </lineage>
</organism>
<evidence type="ECO:0000256" key="7">
    <source>
        <dbReference type="PROSITE-ProRule" id="PRU00134"/>
    </source>
</evidence>
<dbReference type="AlphaFoldDB" id="A0A1M2W5P2"/>
<evidence type="ECO:0000313" key="9">
    <source>
        <dbReference type="EMBL" id="OJT15070.1"/>
    </source>
</evidence>
<dbReference type="SUPFAM" id="SSF48403">
    <property type="entry name" value="Ankyrin repeat"/>
    <property type="match status" value="1"/>
</dbReference>
<keyword evidence="3 7" id="KW-0863">Zinc-finger</keyword>
<evidence type="ECO:0000256" key="3">
    <source>
        <dbReference type="ARBA" id="ARBA00022771"/>
    </source>
</evidence>
<keyword evidence="10" id="KW-1185">Reference proteome</keyword>
<evidence type="ECO:0000256" key="1">
    <source>
        <dbReference type="ARBA" id="ARBA00022723"/>
    </source>
</evidence>
<gene>
    <name evidence="9" type="ORF">TRAPUB_8327</name>
</gene>
<evidence type="ECO:0000256" key="2">
    <source>
        <dbReference type="ARBA" id="ARBA00022737"/>
    </source>
</evidence>
<dbReference type="Pfam" id="PF01753">
    <property type="entry name" value="zf-MYND"/>
    <property type="match status" value="1"/>
</dbReference>
<dbReference type="STRING" id="154538.A0A1M2W5P2"/>
<dbReference type="SUPFAM" id="SSF144232">
    <property type="entry name" value="HIT/MYND zinc finger-like"/>
    <property type="match status" value="1"/>
</dbReference>
<evidence type="ECO:0000256" key="5">
    <source>
        <dbReference type="ARBA" id="ARBA00023043"/>
    </source>
</evidence>
<dbReference type="PANTHER" id="PTHR24171">
    <property type="entry name" value="ANKYRIN REPEAT DOMAIN-CONTAINING PROTEIN 39-RELATED"/>
    <property type="match status" value="1"/>
</dbReference>
<dbReference type="OMA" id="GQETGYK"/>
<dbReference type="Gene3D" id="6.10.140.2220">
    <property type="match status" value="1"/>
</dbReference>
<dbReference type="Proteomes" id="UP000184267">
    <property type="component" value="Unassembled WGS sequence"/>
</dbReference>
<dbReference type="PROSITE" id="PS50865">
    <property type="entry name" value="ZF_MYND_2"/>
    <property type="match status" value="1"/>
</dbReference>
<keyword evidence="1" id="KW-0479">Metal-binding</keyword>
<reference evidence="9 10" key="1">
    <citation type="submission" date="2016-10" db="EMBL/GenBank/DDBJ databases">
        <title>Genome sequence of the basidiomycete white-rot fungus Trametes pubescens.</title>
        <authorList>
            <person name="Makela M.R."/>
            <person name="Granchi Z."/>
            <person name="Peng M."/>
            <person name="De Vries R.P."/>
            <person name="Grigoriev I."/>
            <person name="Riley R."/>
            <person name="Hilden K."/>
        </authorList>
    </citation>
    <scope>NUCLEOTIDE SEQUENCE [LARGE SCALE GENOMIC DNA]</scope>
    <source>
        <strain evidence="9 10">FBCC735</strain>
    </source>
</reference>
<dbReference type="InterPro" id="IPR002893">
    <property type="entry name" value="Znf_MYND"/>
</dbReference>
<dbReference type="Pfam" id="PF12796">
    <property type="entry name" value="Ank_2"/>
    <property type="match status" value="1"/>
</dbReference>
<keyword evidence="4" id="KW-0862">Zinc</keyword>
<keyword evidence="5 6" id="KW-0040">ANK repeat</keyword>
<accession>A0A1M2W5P2</accession>
<protein>
    <recommendedName>
        <fullName evidence="8">MYND-type domain-containing protein</fullName>
    </recommendedName>
</protein>
<feature type="repeat" description="ANK" evidence="6">
    <location>
        <begin position="165"/>
        <end position="197"/>
    </location>
</feature>